<dbReference type="EMBL" id="CP094970">
    <property type="protein sequence ID" value="UYM05623.1"/>
    <property type="molecule type" value="Genomic_DNA"/>
</dbReference>
<dbReference type="PANTHER" id="PTHR43130">
    <property type="entry name" value="ARAC-FAMILY TRANSCRIPTIONAL REGULATOR"/>
    <property type="match status" value="1"/>
</dbReference>
<reference evidence="2" key="1">
    <citation type="submission" date="2022-01" db="EMBL/GenBank/DDBJ databases">
        <title>Nocardioidaceae gen. sp. A5X3R13.</title>
        <authorList>
            <person name="Lopez Marin M.A."/>
            <person name="Uhlik O."/>
        </authorList>
    </citation>
    <scope>NUCLEOTIDE SEQUENCE</scope>
    <source>
        <strain evidence="2">A5X3R13</strain>
    </source>
</reference>
<protein>
    <submittedName>
        <fullName evidence="2">DJ-1/PfpI family protein</fullName>
    </submittedName>
</protein>
<proteinExistence type="predicted"/>
<keyword evidence="3" id="KW-1185">Reference proteome</keyword>
<organism evidence="2 3">
    <name type="scientific">Solicola gregarius</name>
    <dbReference type="NCBI Taxonomy" id="2908642"/>
    <lineage>
        <taxon>Bacteria</taxon>
        <taxon>Bacillati</taxon>
        <taxon>Actinomycetota</taxon>
        <taxon>Actinomycetes</taxon>
        <taxon>Propionibacteriales</taxon>
        <taxon>Nocardioidaceae</taxon>
        <taxon>Solicola</taxon>
    </lineage>
</organism>
<gene>
    <name evidence="2" type="ORF">L0C25_00620</name>
</gene>
<dbReference type="Gene3D" id="3.40.50.880">
    <property type="match status" value="1"/>
</dbReference>
<dbReference type="Proteomes" id="UP001164390">
    <property type="component" value="Chromosome"/>
</dbReference>
<dbReference type="KEGG" id="sgrg:L0C25_00620"/>
<name>A0AA46YMB7_9ACTN</name>
<dbReference type="InterPro" id="IPR029062">
    <property type="entry name" value="Class_I_gatase-like"/>
</dbReference>
<evidence type="ECO:0000259" key="1">
    <source>
        <dbReference type="Pfam" id="PF01965"/>
    </source>
</evidence>
<feature type="domain" description="DJ-1/PfpI" evidence="1">
    <location>
        <begin position="2"/>
        <end position="171"/>
    </location>
</feature>
<sequence length="204" mass="21718">MKNVVLYLTDTMADWEYGHAVAGLAMAEEVMPGRFRLLTVSDGAADNVTTKGGLRIQPDATLAELDESQIAMLILPGADTWAEGHDGALSLAERLLASGTPVAAICGATLGLAHSGLLDGRTHTSNARDFLTGVPGYNGADQYVDAKVAVDRDVITAPAVFPVDFAKAIFERLELFPPAITDAWYGLYSTGERRFYDDLLAAAQ</sequence>
<dbReference type="AlphaFoldDB" id="A0AA46YMB7"/>
<dbReference type="InterPro" id="IPR052158">
    <property type="entry name" value="INH-QAR"/>
</dbReference>
<evidence type="ECO:0000313" key="3">
    <source>
        <dbReference type="Proteomes" id="UP001164390"/>
    </source>
</evidence>
<dbReference type="PANTHER" id="PTHR43130:SF3">
    <property type="entry name" value="HTH-TYPE TRANSCRIPTIONAL REGULATOR RV1931C"/>
    <property type="match status" value="1"/>
</dbReference>
<evidence type="ECO:0000313" key="2">
    <source>
        <dbReference type="EMBL" id="UYM05623.1"/>
    </source>
</evidence>
<accession>A0AA46YMB7</accession>
<dbReference type="InterPro" id="IPR002818">
    <property type="entry name" value="DJ-1/PfpI"/>
</dbReference>
<dbReference type="RefSeq" id="WP_271634441.1">
    <property type="nucleotide sequence ID" value="NZ_CP094970.1"/>
</dbReference>
<dbReference type="Pfam" id="PF01965">
    <property type="entry name" value="DJ-1_PfpI"/>
    <property type="match status" value="1"/>
</dbReference>
<dbReference type="SUPFAM" id="SSF52317">
    <property type="entry name" value="Class I glutamine amidotransferase-like"/>
    <property type="match status" value="1"/>
</dbReference>